<dbReference type="AlphaFoldDB" id="A0A8H3L532"/>
<evidence type="ECO:0000256" key="1">
    <source>
        <dbReference type="ARBA" id="ARBA00001968"/>
    </source>
</evidence>
<dbReference type="OrthoDB" id="2437314at2759"/>
<protein>
    <submittedName>
        <fullName evidence="9">Putative nuclease HARBI1</fullName>
    </submittedName>
</protein>
<dbReference type="InterPro" id="IPR045249">
    <property type="entry name" value="HARBI1-like"/>
</dbReference>
<reference evidence="9" key="1">
    <citation type="submission" date="2019-10" db="EMBL/GenBank/DDBJ databases">
        <title>Conservation and host-specific expression of non-tandemly repeated heterogenous ribosome RNA gene in arbuscular mycorrhizal fungi.</title>
        <authorList>
            <person name="Maeda T."/>
            <person name="Kobayashi Y."/>
            <person name="Nakagawa T."/>
            <person name="Ezawa T."/>
            <person name="Yamaguchi K."/>
            <person name="Bino T."/>
            <person name="Nishimoto Y."/>
            <person name="Shigenobu S."/>
            <person name="Kawaguchi M."/>
        </authorList>
    </citation>
    <scope>NUCLEOTIDE SEQUENCE</scope>
    <source>
        <strain evidence="9">HR1</strain>
    </source>
</reference>
<evidence type="ECO:0000256" key="2">
    <source>
        <dbReference type="ARBA" id="ARBA00004123"/>
    </source>
</evidence>
<evidence type="ECO:0000313" key="10">
    <source>
        <dbReference type="Proteomes" id="UP000615446"/>
    </source>
</evidence>
<comment type="cofactor">
    <cofactor evidence="1">
        <name>a divalent metal cation</name>
        <dbReference type="ChEBI" id="CHEBI:60240"/>
    </cofactor>
</comment>
<dbReference type="GO" id="GO:0005634">
    <property type="term" value="C:nucleus"/>
    <property type="evidence" value="ECO:0007669"/>
    <property type="project" value="UniProtKB-SubCell"/>
</dbReference>
<dbReference type="GO" id="GO:0016787">
    <property type="term" value="F:hydrolase activity"/>
    <property type="evidence" value="ECO:0007669"/>
    <property type="project" value="UniProtKB-KW"/>
</dbReference>
<comment type="subcellular location">
    <subcellularLocation>
        <location evidence="2">Nucleus</location>
    </subcellularLocation>
</comment>
<evidence type="ECO:0000256" key="7">
    <source>
        <dbReference type="ARBA" id="ARBA00023242"/>
    </source>
</evidence>
<accession>A0A8H3L532</accession>
<feature type="domain" description="DDE Tnp4" evidence="8">
    <location>
        <begin position="201"/>
        <end position="323"/>
    </location>
</feature>
<sequence length="392" mass="46056">MNDINEIQTIIILIIIIILIKHIELEELLIASYSIEQEEEDFNILPLILLYSQHNKEINELRKLNRLISNYWFNEVCLNMQDFEFKRHFRLTRSTFEWLCCEIIPLLRRNSNEPGIIGLAWKQKIAASLWFLATGECFRSIGEKFGMGESTISYALRQFFDVIISKFLSEKIIFPTTELEVNRITNGFKITRNFSNVIGAIDGSHIPIKAPHLFPADYFNRKGFYSIVLQAVVDHKKKFLDICVGWPGSMHDNRILINSNLYNKFNNQVTTHLNNKYILGDGRYPNLSWLIVPYKDIGRGLTQEQTYFNRKHSQTRIKVEQAFVSHIITTCCILHNICEERCDFLPPDERYHEVETETDVNRELNTTETPEGNVIRNSICNFLWNQRNTRRR</sequence>
<keyword evidence="7" id="KW-0539">Nucleus</keyword>
<evidence type="ECO:0000256" key="5">
    <source>
        <dbReference type="ARBA" id="ARBA00022723"/>
    </source>
</evidence>
<name>A0A8H3L532_9GLOM</name>
<dbReference type="EMBL" id="BLAL01000043">
    <property type="protein sequence ID" value="GES79380.1"/>
    <property type="molecule type" value="Genomic_DNA"/>
</dbReference>
<keyword evidence="4" id="KW-0540">Nuclease</keyword>
<dbReference type="PANTHER" id="PTHR22930:SF85">
    <property type="entry name" value="GH03217P-RELATED"/>
    <property type="match status" value="1"/>
</dbReference>
<dbReference type="GO" id="GO:0004518">
    <property type="term" value="F:nuclease activity"/>
    <property type="evidence" value="ECO:0007669"/>
    <property type="project" value="UniProtKB-KW"/>
</dbReference>
<comment type="similarity">
    <text evidence="3">Belongs to the HARBI1 family.</text>
</comment>
<gene>
    <name evidence="9" type="ORF">RCL2_000668400</name>
</gene>
<evidence type="ECO:0000256" key="4">
    <source>
        <dbReference type="ARBA" id="ARBA00022722"/>
    </source>
</evidence>
<evidence type="ECO:0000256" key="3">
    <source>
        <dbReference type="ARBA" id="ARBA00006958"/>
    </source>
</evidence>
<dbReference type="Pfam" id="PF13359">
    <property type="entry name" value="DDE_Tnp_4"/>
    <property type="match status" value="1"/>
</dbReference>
<evidence type="ECO:0000259" key="8">
    <source>
        <dbReference type="Pfam" id="PF13359"/>
    </source>
</evidence>
<dbReference type="PANTHER" id="PTHR22930">
    <property type="match status" value="1"/>
</dbReference>
<organism evidence="9 10">
    <name type="scientific">Rhizophagus clarus</name>
    <dbReference type="NCBI Taxonomy" id="94130"/>
    <lineage>
        <taxon>Eukaryota</taxon>
        <taxon>Fungi</taxon>
        <taxon>Fungi incertae sedis</taxon>
        <taxon>Mucoromycota</taxon>
        <taxon>Glomeromycotina</taxon>
        <taxon>Glomeromycetes</taxon>
        <taxon>Glomerales</taxon>
        <taxon>Glomeraceae</taxon>
        <taxon>Rhizophagus</taxon>
    </lineage>
</organism>
<evidence type="ECO:0000313" key="9">
    <source>
        <dbReference type="EMBL" id="GES79380.1"/>
    </source>
</evidence>
<keyword evidence="5" id="KW-0479">Metal-binding</keyword>
<dbReference type="Proteomes" id="UP000615446">
    <property type="component" value="Unassembled WGS sequence"/>
</dbReference>
<dbReference type="GO" id="GO:0046872">
    <property type="term" value="F:metal ion binding"/>
    <property type="evidence" value="ECO:0007669"/>
    <property type="project" value="UniProtKB-KW"/>
</dbReference>
<dbReference type="InterPro" id="IPR027806">
    <property type="entry name" value="HARBI1_dom"/>
</dbReference>
<evidence type="ECO:0000256" key="6">
    <source>
        <dbReference type="ARBA" id="ARBA00022801"/>
    </source>
</evidence>
<keyword evidence="6" id="KW-0378">Hydrolase</keyword>
<comment type="caution">
    <text evidence="9">The sequence shown here is derived from an EMBL/GenBank/DDBJ whole genome shotgun (WGS) entry which is preliminary data.</text>
</comment>
<proteinExistence type="inferred from homology"/>